<evidence type="ECO:0000256" key="5">
    <source>
        <dbReference type="ARBA" id="ARBA00023098"/>
    </source>
</evidence>
<dbReference type="GO" id="GO:0003989">
    <property type="term" value="F:acetyl-CoA carboxylase activity"/>
    <property type="evidence" value="ECO:0007669"/>
    <property type="project" value="InterPro"/>
</dbReference>
<dbReference type="SUPFAM" id="SSF51230">
    <property type="entry name" value="Single hybrid motif"/>
    <property type="match status" value="1"/>
</dbReference>
<dbReference type="InterPro" id="IPR001249">
    <property type="entry name" value="AcCoA_biotinCC"/>
</dbReference>
<evidence type="ECO:0000256" key="8">
    <source>
        <dbReference type="RuleBase" id="RU364072"/>
    </source>
</evidence>
<dbReference type="PROSITE" id="PS50968">
    <property type="entry name" value="BIOTINYL_LIPOYL"/>
    <property type="match status" value="1"/>
</dbReference>
<keyword evidence="3 8" id="KW-0444">Lipid biosynthesis</keyword>
<keyword evidence="7 8" id="KW-0092">Biotin</keyword>
<proteinExistence type="predicted"/>
<reference evidence="11" key="1">
    <citation type="submission" date="2017-08" db="EMBL/GenBank/DDBJ databases">
        <title>A dynamic microbial community with high functional redundancy inhabits the cold, oxic subseafloor aquifer.</title>
        <authorList>
            <person name="Tully B.J."/>
            <person name="Wheat C.G."/>
            <person name="Glazer B.T."/>
            <person name="Huber J.A."/>
        </authorList>
    </citation>
    <scope>NUCLEOTIDE SEQUENCE [LARGE SCALE GENOMIC DNA]</scope>
</reference>
<dbReference type="EMBL" id="NVUK01000025">
    <property type="protein sequence ID" value="PCI76718.1"/>
    <property type="molecule type" value="Genomic_DNA"/>
</dbReference>
<evidence type="ECO:0000259" key="9">
    <source>
        <dbReference type="PROSITE" id="PS50968"/>
    </source>
</evidence>
<evidence type="ECO:0000256" key="6">
    <source>
        <dbReference type="ARBA" id="ARBA00023160"/>
    </source>
</evidence>
<evidence type="ECO:0000313" key="10">
    <source>
        <dbReference type="EMBL" id="PCI76718.1"/>
    </source>
</evidence>
<dbReference type="GO" id="GO:0006633">
    <property type="term" value="P:fatty acid biosynthetic process"/>
    <property type="evidence" value="ECO:0007669"/>
    <property type="project" value="UniProtKB-UniPathway"/>
</dbReference>
<keyword evidence="4 8" id="KW-0276">Fatty acid metabolism</keyword>
<dbReference type="PROSITE" id="PS00188">
    <property type="entry name" value="BIOTIN"/>
    <property type="match status" value="1"/>
</dbReference>
<dbReference type="UniPathway" id="UPA00094"/>
<dbReference type="InterPro" id="IPR011053">
    <property type="entry name" value="Single_hybrid_motif"/>
</dbReference>
<dbReference type="GO" id="GO:0009317">
    <property type="term" value="C:acetyl-CoA carboxylase complex"/>
    <property type="evidence" value="ECO:0007669"/>
    <property type="project" value="InterPro"/>
</dbReference>
<dbReference type="PANTHER" id="PTHR45266:SF3">
    <property type="entry name" value="OXALOACETATE DECARBOXYLASE ALPHA CHAIN"/>
    <property type="match status" value="1"/>
</dbReference>
<evidence type="ECO:0000256" key="1">
    <source>
        <dbReference type="ARBA" id="ARBA00005194"/>
    </source>
</evidence>
<sequence>MDKGDLVHLKIEDGNGLSVELEKRGRRGEMPIHYSHHGHHAPIPEQTEPVEKKEKGFVLTSPMVGMFYRATSPGDAPYIKEGDKVTADTIVCIIEAMKVMNEVKAGKSGTVVEVYAENGHPVEFGSKLIRIE</sequence>
<accession>A0A2A4X249</accession>
<evidence type="ECO:0000256" key="7">
    <source>
        <dbReference type="ARBA" id="ARBA00023267"/>
    </source>
</evidence>
<evidence type="ECO:0000313" key="11">
    <source>
        <dbReference type="Proteomes" id="UP000218775"/>
    </source>
</evidence>
<comment type="pathway">
    <text evidence="1 8">Lipid metabolism; fatty acid biosynthesis.</text>
</comment>
<dbReference type="AlphaFoldDB" id="A0A2A4X249"/>
<feature type="domain" description="Lipoyl-binding" evidence="9">
    <location>
        <begin position="56"/>
        <end position="132"/>
    </location>
</feature>
<organism evidence="10 11">
    <name type="scientific">Aerophobetes bacterium</name>
    <dbReference type="NCBI Taxonomy" id="2030807"/>
    <lineage>
        <taxon>Bacteria</taxon>
        <taxon>Candidatus Aerophobota</taxon>
    </lineage>
</organism>
<keyword evidence="6 8" id="KW-0275">Fatty acid biosynthesis</keyword>
<evidence type="ECO:0000256" key="2">
    <source>
        <dbReference type="ARBA" id="ARBA00017562"/>
    </source>
</evidence>
<dbReference type="Gene3D" id="2.40.50.100">
    <property type="match status" value="1"/>
</dbReference>
<dbReference type="Pfam" id="PF00364">
    <property type="entry name" value="Biotin_lipoyl"/>
    <property type="match status" value="1"/>
</dbReference>
<keyword evidence="5 8" id="KW-0443">Lipid metabolism</keyword>
<comment type="caution">
    <text evidence="10">The sequence shown here is derived from an EMBL/GenBank/DDBJ whole genome shotgun (WGS) entry which is preliminary data.</text>
</comment>
<protein>
    <recommendedName>
        <fullName evidence="2 8">Biotin carboxyl carrier protein of acetyl-CoA carboxylase</fullName>
    </recommendedName>
</protein>
<dbReference type="InterPro" id="IPR001882">
    <property type="entry name" value="Biotin_BS"/>
</dbReference>
<gene>
    <name evidence="10" type="primary">accB</name>
    <name evidence="10" type="ORF">COB21_04035</name>
</gene>
<name>A0A2A4X249_UNCAE</name>
<dbReference type="PANTHER" id="PTHR45266">
    <property type="entry name" value="OXALOACETATE DECARBOXYLASE ALPHA CHAIN"/>
    <property type="match status" value="1"/>
</dbReference>
<comment type="function">
    <text evidence="8">This protein is a component of the acetyl coenzyme A carboxylase complex; first, biotin carboxylase catalyzes the carboxylation of the carrier protein and then the transcarboxylase transfers the carboxyl group to form malonyl-CoA.</text>
</comment>
<dbReference type="InterPro" id="IPR000089">
    <property type="entry name" value="Biotin_lipoyl"/>
</dbReference>
<dbReference type="PRINTS" id="PR01071">
    <property type="entry name" value="ACOABIOTINCC"/>
</dbReference>
<dbReference type="CDD" id="cd06850">
    <property type="entry name" value="biotinyl_domain"/>
    <property type="match status" value="1"/>
</dbReference>
<dbReference type="NCBIfam" id="TIGR00531">
    <property type="entry name" value="BCCP"/>
    <property type="match status" value="1"/>
</dbReference>
<evidence type="ECO:0000256" key="4">
    <source>
        <dbReference type="ARBA" id="ARBA00022832"/>
    </source>
</evidence>
<dbReference type="Proteomes" id="UP000218775">
    <property type="component" value="Unassembled WGS sequence"/>
</dbReference>
<evidence type="ECO:0000256" key="3">
    <source>
        <dbReference type="ARBA" id="ARBA00022516"/>
    </source>
</evidence>
<dbReference type="InterPro" id="IPR050709">
    <property type="entry name" value="Biotin_Carboxyl_Carrier/Decarb"/>
</dbReference>